<dbReference type="KEGG" id="ter:Tery_0364"/>
<dbReference type="Gene3D" id="3.40.50.150">
    <property type="entry name" value="Vaccinia Virus protein VP39"/>
    <property type="match status" value="1"/>
</dbReference>
<proteinExistence type="predicted"/>
<accession>Q119J1</accession>
<dbReference type="Pfam" id="PF08241">
    <property type="entry name" value="Methyltransf_11"/>
    <property type="match status" value="1"/>
</dbReference>
<dbReference type="eggNOG" id="COG2226">
    <property type="taxonomic scope" value="Bacteria"/>
</dbReference>
<dbReference type="EMBL" id="CP000393">
    <property type="protein sequence ID" value="ABG49833.1"/>
    <property type="molecule type" value="Genomic_DNA"/>
</dbReference>
<keyword evidence="2" id="KW-0808">Transferase</keyword>
<dbReference type="HOGENOM" id="CLU_037990_10_1_3"/>
<dbReference type="OrthoDB" id="529208at2"/>
<dbReference type="RefSeq" id="WP_011610229.1">
    <property type="nucleotide sequence ID" value="NC_008312.1"/>
</dbReference>
<dbReference type="GO" id="GO:0032259">
    <property type="term" value="P:methylation"/>
    <property type="evidence" value="ECO:0007669"/>
    <property type="project" value="UniProtKB-KW"/>
</dbReference>
<name>Q119J1_TRIEI</name>
<dbReference type="STRING" id="203124.Tery_0364"/>
<dbReference type="PANTHER" id="PTHR43591">
    <property type="entry name" value="METHYLTRANSFERASE"/>
    <property type="match status" value="1"/>
</dbReference>
<dbReference type="InterPro" id="IPR029063">
    <property type="entry name" value="SAM-dependent_MTases_sf"/>
</dbReference>
<evidence type="ECO:0000259" key="1">
    <source>
        <dbReference type="Pfam" id="PF08241"/>
    </source>
</evidence>
<dbReference type="InterPro" id="IPR013216">
    <property type="entry name" value="Methyltransf_11"/>
</dbReference>
<keyword evidence="2" id="KW-0489">Methyltransferase</keyword>
<dbReference type="SUPFAM" id="SSF53335">
    <property type="entry name" value="S-adenosyl-L-methionine-dependent methyltransferases"/>
    <property type="match status" value="1"/>
</dbReference>
<organism evidence="2">
    <name type="scientific">Trichodesmium erythraeum (strain IMS101)</name>
    <dbReference type="NCBI Taxonomy" id="203124"/>
    <lineage>
        <taxon>Bacteria</taxon>
        <taxon>Bacillati</taxon>
        <taxon>Cyanobacteriota</taxon>
        <taxon>Cyanophyceae</taxon>
        <taxon>Oscillatoriophycideae</taxon>
        <taxon>Oscillatoriales</taxon>
        <taxon>Microcoleaceae</taxon>
        <taxon>Trichodesmium</taxon>
    </lineage>
</organism>
<sequence>MSEFKIQKQYDQIANIYDWRWQSYIMNTLSFLHTWEQIDPQAKILDVACGTGEFERLLLKKNPTQRIIGIDISEKMLNIARKKYQTNSNVEFQKVSVHSLPFNSHSFDVVVCANAFHYFDYPQVALGEIKRVLKPSGKVIILDWNKDYFFCRICDWFLRIFDSAHQQCYTQAELHQLLVSAEFKIHNATKFRLGFIWGLMVVTAIPIKSYA</sequence>
<gene>
    <name evidence="2" type="ordered locus">Tery_0364</name>
</gene>
<reference evidence="2" key="1">
    <citation type="submission" date="2006-06" db="EMBL/GenBank/DDBJ databases">
        <title>Complete sequence of Trichodesmium erythraeum IMS101.</title>
        <authorList>
            <consortium name="US DOE Joint Genome Institute"/>
            <person name="Copeland A."/>
            <person name="Lucas S."/>
            <person name="Lapidus A."/>
            <person name="Barry K."/>
            <person name="Detter J.C."/>
            <person name="Glavina del Rio T."/>
            <person name="Hammon N."/>
            <person name="Israni S."/>
            <person name="Dalin E."/>
            <person name="Tice H."/>
            <person name="Pitluck S."/>
            <person name="Kiss H."/>
            <person name="Munk A.C."/>
            <person name="Brettin T."/>
            <person name="Bruce D."/>
            <person name="Han C."/>
            <person name="Tapia R."/>
            <person name="Gilna P."/>
            <person name="Schmutz J."/>
            <person name="Larimer F."/>
            <person name="Land M."/>
            <person name="Hauser L."/>
            <person name="Kyrpides N."/>
            <person name="Kim E."/>
            <person name="Richardson P."/>
        </authorList>
    </citation>
    <scope>NUCLEOTIDE SEQUENCE [LARGE SCALE GENOMIC DNA]</scope>
    <source>
        <strain evidence="2">IMS101</strain>
    </source>
</reference>
<dbReference type="CDD" id="cd02440">
    <property type="entry name" value="AdoMet_MTases"/>
    <property type="match status" value="1"/>
</dbReference>
<dbReference type="GO" id="GO:0008757">
    <property type="term" value="F:S-adenosylmethionine-dependent methyltransferase activity"/>
    <property type="evidence" value="ECO:0007669"/>
    <property type="project" value="InterPro"/>
</dbReference>
<feature type="domain" description="Methyltransferase type 11" evidence="1">
    <location>
        <begin position="45"/>
        <end position="141"/>
    </location>
</feature>
<evidence type="ECO:0000313" key="2">
    <source>
        <dbReference type="EMBL" id="ABG49833.1"/>
    </source>
</evidence>
<dbReference type="AlphaFoldDB" id="Q119J1"/>
<protein>
    <submittedName>
        <fullName evidence="2">Methyltransferase type 11</fullName>
    </submittedName>
</protein>